<reference evidence="3" key="1">
    <citation type="journal article" date="2019" name="Int. J. Syst. Evol. Microbiol.">
        <title>The Global Catalogue of Microorganisms (GCM) 10K type strain sequencing project: providing services to taxonomists for standard genome sequencing and annotation.</title>
        <authorList>
            <consortium name="The Broad Institute Genomics Platform"/>
            <consortium name="The Broad Institute Genome Sequencing Center for Infectious Disease"/>
            <person name="Wu L."/>
            <person name="Ma J."/>
        </authorList>
    </citation>
    <scope>NUCLEOTIDE SEQUENCE [LARGE SCALE GENOMIC DNA]</scope>
    <source>
        <strain evidence="3">CCM 7941</strain>
    </source>
</reference>
<protein>
    <recommendedName>
        <fullName evidence="4">Signaling protein</fullName>
    </recommendedName>
</protein>
<keyword evidence="3" id="KW-1185">Reference proteome</keyword>
<dbReference type="RefSeq" id="WP_376831539.1">
    <property type="nucleotide sequence ID" value="NZ_JBHLWR010000006.1"/>
</dbReference>
<evidence type="ECO:0008006" key="4">
    <source>
        <dbReference type="Google" id="ProtNLM"/>
    </source>
</evidence>
<keyword evidence="1" id="KW-1133">Transmembrane helix</keyword>
<gene>
    <name evidence="2" type="ORF">ACFOEX_07840</name>
</gene>
<feature type="transmembrane region" description="Helical" evidence="1">
    <location>
        <begin position="16"/>
        <end position="41"/>
    </location>
</feature>
<comment type="caution">
    <text evidence="2">The sequence shown here is derived from an EMBL/GenBank/DDBJ whole genome shotgun (WGS) entry which is preliminary data.</text>
</comment>
<dbReference type="EMBL" id="JBHRUV010000032">
    <property type="protein sequence ID" value="MFC3266262.1"/>
    <property type="molecule type" value="Genomic_DNA"/>
</dbReference>
<accession>A0ABV7LFD4</accession>
<keyword evidence="1" id="KW-0472">Membrane</keyword>
<evidence type="ECO:0000256" key="1">
    <source>
        <dbReference type="SAM" id="Phobius"/>
    </source>
</evidence>
<name>A0ABV7LFD4_9HYPH</name>
<feature type="transmembrane region" description="Helical" evidence="1">
    <location>
        <begin position="53"/>
        <end position="72"/>
    </location>
</feature>
<proteinExistence type="predicted"/>
<evidence type="ECO:0000313" key="3">
    <source>
        <dbReference type="Proteomes" id="UP001595536"/>
    </source>
</evidence>
<keyword evidence="1" id="KW-0812">Transmembrane</keyword>
<sequence>MSDSTAGSGRINWRNLLTLGSLTVLVGVEVLGAAIAGGWALAGLLELGTTLEYVFMAVFAAIAVWAMVKFVRAGVKVEPFRR</sequence>
<dbReference type="Proteomes" id="UP001595536">
    <property type="component" value="Unassembled WGS sequence"/>
</dbReference>
<organism evidence="2 3">
    <name type="scientific">Camelimonas abortus</name>
    <dbReference type="NCBI Taxonomy" id="1017184"/>
    <lineage>
        <taxon>Bacteria</taxon>
        <taxon>Pseudomonadati</taxon>
        <taxon>Pseudomonadota</taxon>
        <taxon>Alphaproteobacteria</taxon>
        <taxon>Hyphomicrobiales</taxon>
        <taxon>Chelatococcaceae</taxon>
        <taxon>Camelimonas</taxon>
    </lineage>
</organism>
<evidence type="ECO:0000313" key="2">
    <source>
        <dbReference type="EMBL" id="MFC3266262.1"/>
    </source>
</evidence>